<dbReference type="GO" id="GO:0052689">
    <property type="term" value="F:carboxylic ester hydrolase activity"/>
    <property type="evidence" value="ECO:0007669"/>
    <property type="project" value="TreeGrafter"/>
</dbReference>
<dbReference type="InterPro" id="IPR029058">
    <property type="entry name" value="AB_hydrolase_fold"/>
</dbReference>
<evidence type="ECO:0000313" key="2">
    <source>
        <dbReference type="EMBL" id="CAE4579972.1"/>
    </source>
</evidence>
<dbReference type="AlphaFoldDB" id="A0A7S4QD72"/>
<dbReference type="PANTHER" id="PTHR43265">
    <property type="entry name" value="ESTERASE ESTD"/>
    <property type="match status" value="1"/>
</dbReference>
<organism evidence="2">
    <name type="scientific">Ditylum brightwellii</name>
    <dbReference type="NCBI Taxonomy" id="49249"/>
    <lineage>
        <taxon>Eukaryota</taxon>
        <taxon>Sar</taxon>
        <taxon>Stramenopiles</taxon>
        <taxon>Ochrophyta</taxon>
        <taxon>Bacillariophyta</taxon>
        <taxon>Mediophyceae</taxon>
        <taxon>Lithodesmiophycidae</taxon>
        <taxon>Lithodesmiales</taxon>
        <taxon>Lithodesmiaceae</taxon>
        <taxon>Ditylum</taxon>
    </lineage>
</organism>
<dbReference type="EMBL" id="HBNS01001344">
    <property type="protein sequence ID" value="CAE4579972.1"/>
    <property type="molecule type" value="Transcribed_RNA"/>
</dbReference>
<dbReference type="InterPro" id="IPR022742">
    <property type="entry name" value="Hydrolase_4"/>
</dbReference>
<reference evidence="2" key="1">
    <citation type="submission" date="2021-01" db="EMBL/GenBank/DDBJ databases">
        <authorList>
            <person name="Corre E."/>
            <person name="Pelletier E."/>
            <person name="Niang G."/>
            <person name="Scheremetjew M."/>
            <person name="Finn R."/>
            <person name="Kale V."/>
            <person name="Holt S."/>
            <person name="Cochrane G."/>
            <person name="Meng A."/>
            <person name="Brown T."/>
            <person name="Cohen L."/>
        </authorList>
    </citation>
    <scope>NUCLEOTIDE SEQUENCE</scope>
    <source>
        <strain evidence="2">GSO104</strain>
    </source>
</reference>
<protein>
    <recommendedName>
        <fullName evidence="1">Serine aminopeptidase S33 domain-containing protein</fullName>
    </recommendedName>
</protein>
<accession>A0A7S4QD72</accession>
<dbReference type="InterPro" id="IPR053145">
    <property type="entry name" value="AB_hydrolase_Est10"/>
</dbReference>
<name>A0A7S4QD72_9STRA</name>
<sequence length="363" mass="40394">MSSSTTSTTATTIEISFPSQDKSFNLYGDLTLPSTASEKTPVPALLIVSGSGPIDRHGNASGFFTGITFNTHNQLAQQLLLFFEQNNSNNNSKRSVAVLAYDKRGVGKSQKEQDKDLYYQAGVQDLVSDAVQAVKYLVHHPSIDEGSIFVVGHSEGAILMPLIFQQVQQQHEELPSPLKGCIFLAGLGEDVVSAMDCQRQRLLEEVNAETGWKGWILRQVLTKQRLDKQYQNMYDEVDKHPDLDVISQYCGMSKIPAKWFREHQQYQTPPWDAITCHCLAITGCKDLQVRSKFCQLEASRSLLSGAASVESHTPPNLTHILRSFEGEPKLLALKSDYARMGTLPLDDELVNIIGMWCDRILAC</sequence>
<dbReference type="Gene3D" id="3.40.50.1820">
    <property type="entry name" value="alpha/beta hydrolase"/>
    <property type="match status" value="1"/>
</dbReference>
<proteinExistence type="predicted"/>
<dbReference type="SUPFAM" id="SSF53474">
    <property type="entry name" value="alpha/beta-Hydrolases"/>
    <property type="match status" value="1"/>
</dbReference>
<dbReference type="PANTHER" id="PTHR43265:SF1">
    <property type="entry name" value="ESTERASE ESTD"/>
    <property type="match status" value="1"/>
</dbReference>
<gene>
    <name evidence="2" type="ORF">DBRI00130_LOCUS1076</name>
</gene>
<dbReference type="Pfam" id="PF12146">
    <property type="entry name" value="Hydrolase_4"/>
    <property type="match status" value="1"/>
</dbReference>
<feature type="domain" description="Serine aminopeptidase S33" evidence="1">
    <location>
        <begin position="94"/>
        <end position="170"/>
    </location>
</feature>
<evidence type="ECO:0000259" key="1">
    <source>
        <dbReference type="Pfam" id="PF12146"/>
    </source>
</evidence>